<dbReference type="EMBL" id="JAGILA010000018">
    <property type="protein sequence ID" value="MBP2239440.1"/>
    <property type="molecule type" value="Genomic_DNA"/>
</dbReference>
<name>A0ABS4R962_9HYPH</name>
<comment type="caution">
    <text evidence="1">The sequence shown here is derived from an EMBL/GenBank/DDBJ whole genome shotgun (WGS) entry which is preliminary data.</text>
</comment>
<evidence type="ECO:0000313" key="2">
    <source>
        <dbReference type="Proteomes" id="UP000730739"/>
    </source>
</evidence>
<protein>
    <submittedName>
        <fullName evidence="1">Uncharacterized protein</fullName>
    </submittedName>
</protein>
<keyword evidence="2" id="KW-1185">Reference proteome</keyword>
<proteinExistence type="predicted"/>
<sequence length="110" mass="12225">MLQQPGGDLARLDAEAADLHLLVVAAEKLEIAVRQIARQVAGPVHAVIRLPAERIGQEPLRRQLRTVEVAARNPCPADIELANRPERHGRTKLIQQIYSKVRDPFADRTA</sequence>
<organism evidence="1 2">
    <name type="scientific">Sinorhizobium kostiense</name>
    <dbReference type="NCBI Taxonomy" id="76747"/>
    <lineage>
        <taxon>Bacteria</taxon>
        <taxon>Pseudomonadati</taxon>
        <taxon>Pseudomonadota</taxon>
        <taxon>Alphaproteobacteria</taxon>
        <taxon>Hyphomicrobiales</taxon>
        <taxon>Rhizobiaceae</taxon>
        <taxon>Sinorhizobium/Ensifer group</taxon>
        <taxon>Sinorhizobium</taxon>
    </lineage>
</organism>
<gene>
    <name evidence="1" type="ORF">J2Z31_005987</name>
</gene>
<accession>A0ABS4R962</accession>
<evidence type="ECO:0000313" key="1">
    <source>
        <dbReference type="EMBL" id="MBP2239440.1"/>
    </source>
</evidence>
<dbReference type="Proteomes" id="UP000730739">
    <property type="component" value="Unassembled WGS sequence"/>
</dbReference>
<reference evidence="1 2" key="1">
    <citation type="submission" date="2021-03" db="EMBL/GenBank/DDBJ databases">
        <title>Genomic Encyclopedia of Type Strains, Phase IV (KMG-IV): sequencing the most valuable type-strain genomes for metagenomic binning, comparative biology and taxonomic classification.</title>
        <authorList>
            <person name="Goeker M."/>
        </authorList>
    </citation>
    <scope>NUCLEOTIDE SEQUENCE [LARGE SCALE GENOMIC DNA]</scope>
    <source>
        <strain evidence="1 2">DSM 13372</strain>
    </source>
</reference>